<dbReference type="InterPro" id="IPR020846">
    <property type="entry name" value="MFS_dom"/>
</dbReference>
<dbReference type="GO" id="GO:1990961">
    <property type="term" value="P:xenobiotic detoxification by transmembrane export across the plasma membrane"/>
    <property type="evidence" value="ECO:0007669"/>
    <property type="project" value="InterPro"/>
</dbReference>
<dbReference type="STRING" id="1121477.SAMN02745223_01463"/>
<feature type="transmembrane region" description="Helical" evidence="8">
    <location>
        <begin position="310"/>
        <end position="328"/>
    </location>
</feature>
<evidence type="ECO:0000313" key="12">
    <source>
        <dbReference type="Proteomes" id="UP000033608"/>
    </source>
</evidence>
<feature type="transmembrane region" description="Helical" evidence="8">
    <location>
        <begin position="12"/>
        <end position="33"/>
    </location>
</feature>
<name>A0A0F5LXG3_9HYPH</name>
<protein>
    <recommendedName>
        <fullName evidence="8">Bcr/CflA family efflux transporter</fullName>
    </recommendedName>
</protein>
<keyword evidence="4" id="KW-1003">Cell membrane</keyword>
<dbReference type="PANTHER" id="PTHR23502:SF132">
    <property type="entry name" value="POLYAMINE TRANSPORTER 2-RELATED"/>
    <property type="match status" value="1"/>
</dbReference>
<gene>
    <name evidence="11" type="ORF">SAMN02745223_01463</name>
    <name evidence="10" type="ORF">VW29_01805</name>
</gene>
<dbReference type="EMBL" id="FQVC01000003">
    <property type="protein sequence ID" value="SHE93113.1"/>
    <property type="molecule type" value="Genomic_DNA"/>
</dbReference>
<feature type="transmembrane region" description="Helical" evidence="8">
    <location>
        <begin position="285"/>
        <end position="304"/>
    </location>
</feature>
<dbReference type="GO" id="GO:0042910">
    <property type="term" value="F:xenobiotic transmembrane transporter activity"/>
    <property type="evidence" value="ECO:0007669"/>
    <property type="project" value="InterPro"/>
</dbReference>
<comment type="similarity">
    <text evidence="2 8">Belongs to the major facilitator superfamily. Bcr/CmlA family.</text>
</comment>
<evidence type="ECO:0000256" key="2">
    <source>
        <dbReference type="ARBA" id="ARBA00006236"/>
    </source>
</evidence>
<feature type="transmembrane region" description="Helical" evidence="8">
    <location>
        <begin position="81"/>
        <end position="104"/>
    </location>
</feature>
<evidence type="ECO:0000259" key="9">
    <source>
        <dbReference type="PROSITE" id="PS50850"/>
    </source>
</evidence>
<evidence type="ECO:0000256" key="8">
    <source>
        <dbReference type="RuleBase" id="RU365088"/>
    </source>
</evidence>
<keyword evidence="8" id="KW-0997">Cell inner membrane</keyword>
<dbReference type="AlphaFoldDB" id="A0A0F5LXG3"/>
<dbReference type="PROSITE" id="PS50850">
    <property type="entry name" value="MFS"/>
    <property type="match status" value="1"/>
</dbReference>
<dbReference type="Proteomes" id="UP000033608">
    <property type="component" value="Unassembled WGS sequence"/>
</dbReference>
<evidence type="ECO:0000256" key="7">
    <source>
        <dbReference type="ARBA" id="ARBA00023136"/>
    </source>
</evidence>
<keyword evidence="3 8" id="KW-0813">Transport</keyword>
<keyword evidence="5 8" id="KW-0812">Transmembrane</keyword>
<evidence type="ECO:0000313" key="10">
    <source>
        <dbReference type="EMBL" id="KKB86342.1"/>
    </source>
</evidence>
<reference evidence="11 13" key="2">
    <citation type="submission" date="2016-11" db="EMBL/GenBank/DDBJ databases">
        <authorList>
            <person name="Jaros S."/>
            <person name="Januszkiewicz K."/>
            <person name="Wedrychowicz H."/>
        </authorList>
    </citation>
    <scope>NUCLEOTIDE SEQUENCE [LARGE SCALE GENOMIC DNA]</scope>
    <source>
        <strain evidence="11 13">DSM 17137</strain>
    </source>
</reference>
<evidence type="ECO:0000256" key="6">
    <source>
        <dbReference type="ARBA" id="ARBA00022989"/>
    </source>
</evidence>
<feature type="transmembrane region" description="Helical" evidence="8">
    <location>
        <begin position="251"/>
        <end position="273"/>
    </location>
</feature>
<keyword evidence="6 8" id="KW-1133">Transmembrane helix</keyword>
<comment type="subcellular location">
    <subcellularLocation>
        <location evidence="8">Cell inner membrane</location>
        <topology evidence="8">Multi-pass membrane protein</topology>
    </subcellularLocation>
    <subcellularLocation>
        <location evidence="1">Cell membrane</location>
        <topology evidence="1">Multi-pass membrane protein</topology>
    </subcellularLocation>
</comment>
<dbReference type="RefSeq" id="WP_046133673.1">
    <property type="nucleotide sequence ID" value="NZ_FQVC01000003.1"/>
</dbReference>
<feature type="transmembrane region" description="Helical" evidence="8">
    <location>
        <begin position="376"/>
        <end position="394"/>
    </location>
</feature>
<dbReference type="EMBL" id="LAJF01000036">
    <property type="protein sequence ID" value="KKB86342.1"/>
    <property type="molecule type" value="Genomic_DNA"/>
</dbReference>
<dbReference type="OrthoDB" id="9800416at2"/>
<dbReference type="InterPro" id="IPR011701">
    <property type="entry name" value="MFS"/>
</dbReference>
<feature type="transmembrane region" description="Helical" evidence="8">
    <location>
        <begin position="139"/>
        <end position="163"/>
    </location>
</feature>
<keyword evidence="7 8" id="KW-0472">Membrane</keyword>
<dbReference type="CDD" id="cd17320">
    <property type="entry name" value="MFS_MdfA_MDR_like"/>
    <property type="match status" value="1"/>
</dbReference>
<dbReference type="PATRIC" id="fig|1121477.3.peg.1415"/>
<evidence type="ECO:0000256" key="5">
    <source>
        <dbReference type="ARBA" id="ARBA00022692"/>
    </source>
</evidence>
<dbReference type="InterPro" id="IPR036259">
    <property type="entry name" value="MFS_trans_sf"/>
</dbReference>
<feature type="transmembrane region" description="Helical" evidence="8">
    <location>
        <begin position="110"/>
        <end position="127"/>
    </location>
</feature>
<keyword evidence="12" id="KW-1185">Reference proteome</keyword>
<proteinExistence type="inferred from homology"/>
<reference evidence="10 12" key="1">
    <citation type="submission" date="2015-03" db="EMBL/GenBank/DDBJ databases">
        <authorList>
            <person name="Hassan Y.I."/>
            <person name="Lepp D."/>
            <person name="Zhou T."/>
        </authorList>
    </citation>
    <scope>NUCLEOTIDE SEQUENCE [LARGE SCALE GENOMIC DNA]</scope>
    <source>
        <strain evidence="10 12">DSM 17137</strain>
    </source>
</reference>
<dbReference type="Pfam" id="PF07690">
    <property type="entry name" value="MFS_1"/>
    <property type="match status" value="1"/>
</dbReference>
<feature type="transmembrane region" description="Helical" evidence="8">
    <location>
        <begin position="219"/>
        <end position="245"/>
    </location>
</feature>
<sequence>MTTAAMTTAMSARRTAIIGGLMVAVGPLSISLYAPALPTIVADLATTESMGKLSLSVYFGAFALSQLLCGPLSDSYGRKKIAIWFFAIYVLGSLVAALGPSIGWLLAGRILQGVGVSVGVALSRAMVRDQFVGSESIRILTLINLILTVVPAIAPTLGSVLLVFGSWHLLFLVMATFGAGIIVMIVAGAHETHPEAARVPFRPISVLVNYGRLLRSSQFMVPALVLALSFGGFYGFAALLPFILIGDIGLTTFQFAMVMLIQTAAFIAGNVVAGYMAGRLSGIGMVRVGLVLLALAGIGFAVGLRLYPDAVLAVMLPVALWMLALAFIGPSTTAAAMAGFGSIAGAAGALTGVFQVGGGFIGSLLTGLAFPDARSALVTLMPIMAGLAIAVALLRRITARPQEPVAPET</sequence>
<dbReference type="NCBIfam" id="TIGR00710">
    <property type="entry name" value="efflux_Bcr_CflA"/>
    <property type="match status" value="1"/>
</dbReference>
<evidence type="ECO:0000313" key="13">
    <source>
        <dbReference type="Proteomes" id="UP000184533"/>
    </source>
</evidence>
<feature type="transmembrane region" description="Helical" evidence="8">
    <location>
        <begin position="340"/>
        <end position="370"/>
    </location>
</feature>
<organism evidence="10 12">
    <name type="scientific">Devosia limi DSM 17137</name>
    <dbReference type="NCBI Taxonomy" id="1121477"/>
    <lineage>
        <taxon>Bacteria</taxon>
        <taxon>Pseudomonadati</taxon>
        <taxon>Pseudomonadota</taxon>
        <taxon>Alphaproteobacteria</taxon>
        <taxon>Hyphomicrobiales</taxon>
        <taxon>Devosiaceae</taxon>
        <taxon>Devosia</taxon>
    </lineage>
</organism>
<dbReference type="SUPFAM" id="SSF103473">
    <property type="entry name" value="MFS general substrate transporter"/>
    <property type="match status" value="1"/>
</dbReference>
<dbReference type="GO" id="GO:0005886">
    <property type="term" value="C:plasma membrane"/>
    <property type="evidence" value="ECO:0007669"/>
    <property type="project" value="UniProtKB-SubCell"/>
</dbReference>
<dbReference type="InterPro" id="IPR004812">
    <property type="entry name" value="Efflux_drug-R_Bcr/CmlA"/>
</dbReference>
<evidence type="ECO:0000256" key="4">
    <source>
        <dbReference type="ARBA" id="ARBA00022475"/>
    </source>
</evidence>
<evidence type="ECO:0000256" key="3">
    <source>
        <dbReference type="ARBA" id="ARBA00022448"/>
    </source>
</evidence>
<evidence type="ECO:0000256" key="1">
    <source>
        <dbReference type="ARBA" id="ARBA00004651"/>
    </source>
</evidence>
<accession>A0A0F5LXG3</accession>
<feature type="transmembrane region" description="Helical" evidence="8">
    <location>
        <begin position="169"/>
        <end position="189"/>
    </location>
</feature>
<evidence type="ECO:0000313" key="11">
    <source>
        <dbReference type="EMBL" id="SHE93113.1"/>
    </source>
</evidence>
<dbReference type="PANTHER" id="PTHR23502">
    <property type="entry name" value="MAJOR FACILITATOR SUPERFAMILY"/>
    <property type="match status" value="1"/>
</dbReference>
<feature type="transmembrane region" description="Helical" evidence="8">
    <location>
        <begin position="53"/>
        <end position="69"/>
    </location>
</feature>
<dbReference type="Gene3D" id="1.20.1720.10">
    <property type="entry name" value="Multidrug resistance protein D"/>
    <property type="match status" value="1"/>
</dbReference>
<dbReference type="Proteomes" id="UP000184533">
    <property type="component" value="Unassembled WGS sequence"/>
</dbReference>
<feature type="domain" description="Major facilitator superfamily (MFS) profile" evidence="9">
    <location>
        <begin position="12"/>
        <end position="403"/>
    </location>
</feature>